<dbReference type="PANTHER" id="PTHR46401">
    <property type="entry name" value="GLYCOSYLTRANSFERASE WBBK-RELATED"/>
    <property type="match status" value="1"/>
</dbReference>
<feature type="domain" description="Glycosyltransferase subfamily 4-like N-terminal" evidence="2">
    <location>
        <begin position="53"/>
        <end position="162"/>
    </location>
</feature>
<keyword evidence="4" id="KW-1185">Reference proteome</keyword>
<accession>A0A402D252</accession>
<dbReference type="Gene3D" id="3.40.50.2000">
    <property type="entry name" value="Glycogen Phosphorylase B"/>
    <property type="match status" value="2"/>
</dbReference>
<dbReference type="AlphaFoldDB" id="A0A402D252"/>
<dbReference type="Pfam" id="PF13439">
    <property type="entry name" value="Glyco_transf_4"/>
    <property type="match status" value="1"/>
</dbReference>
<dbReference type="GO" id="GO:0016757">
    <property type="term" value="F:glycosyltransferase activity"/>
    <property type="evidence" value="ECO:0007669"/>
    <property type="project" value="InterPro"/>
</dbReference>
<evidence type="ECO:0000313" key="3">
    <source>
        <dbReference type="EMBL" id="BDI30174.1"/>
    </source>
</evidence>
<reference evidence="3 4" key="1">
    <citation type="journal article" date="2019" name="Int. J. Syst. Evol. Microbiol.">
        <title>Capsulimonas corticalis gen. nov., sp. nov., an aerobic capsulated bacterium, of a novel bacterial order, Capsulimonadales ord. nov., of the class Armatimonadia of the phylum Armatimonadetes.</title>
        <authorList>
            <person name="Li J."/>
            <person name="Kudo C."/>
            <person name="Tonouchi A."/>
        </authorList>
    </citation>
    <scope>NUCLEOTIDE SEQUENCE [LARGE SCALE GENOMIC DNA]</scope>
    <source>
        <strain evidence="3 4">AX-7</strain>
    </source>
</reference>
<keyword evidence="3" id="KW-0808">Transferase</keyword>
<dbReference type="Proteomes" id="UP000287394">
    <property type="component" value="Chromosome"/>
</dbReference>
<dbReference type="PANTHER" id="PTHR46401:SF2">
    <property type="entry name" value="GLYCOSYLTRANSFERASE WBBK-RELATED"/>
    <property type="match status" value="1"/>
</dbReference>
<protein>
    <submittedName>
        <fullName evidence="3">Glycosyl transferase family 1</fullName>
    </submittedName>
</protein>
<dbReference type="OrthoDB" id="9769555at2"/>
<proteinExistence type="predicted"/>
<evidence type="ECO:0000313" key="4">
    <source>
        <dbReference type="Proteomes" id="UP000287394"/>
    </source>
</evidence>
<dbReference type="FunFam" id="3.40.50.2000:FF:000119">
    <property type="entry name" value="Glycosyl transferase group 1"/>
    <property type="match status" value="1"/>
</dbReference>
<sequence length="383" mass="42252">MRIALDARTLSGRYTGDRTYWRGLIGALAEIDRENEYFVYSRLPVDGDPPPTGPNFTWRILPKPEHDAAWMSLAFPKALKADRIDVAHTQYNTPLLGAPCPVVTTVHDITFALFPEHFLPKDRWILNRFVPGSMRRAAKVIAVSESTRRDILRTYKLHIEPNKVVTTLLAADSRFAPPAGGQEFARAALNDKYGLQGKPYILSVGVLQPRKNLPMLLDAFALAKLGPQAIPHLLVVVGKRGWKNEDLDTALAALPPEVAAQVVFTGYVPDEDLPTLYGGADVFCYPSLYEGFGLPPLEAMACGCPVLCSRISSLPEVVGDAGLLLAAKDSDAWATALEKLLSDPLVRARWAERALERAHEFSWRRTAEQTLAVYREAAPQSAK</sequence>
<feature type="domain" description="Glycosyl transferase family 1" evidence="1">
    <location>
        <begin position="192"/>
        <end position="355"/>
    </location>
</feature>
<dbReference type="KEGG" id="ccot:CCAX7_22250"/>
<dbReference type="InterPro" id="IPR028098">
    <property type="entry name" value="Glyco_trans_4-like_N"/>
</dbReference>
<dbReference type="CDD" id="cd03809">
    <property type="entry name" value="GT4_MtfB-like"/>
    <property type="match status" value="1"/>
</dbReference>
<dbReference type="RefSeq" id="WP_119323624.1">
    <property type="nucleotide sequence ID" value="NZ_AP025739.1"/>
</dbReference>
<evidence type="ECO:0000259" key="1">
    <source>
        <dbReference type="Pfam" id="PF00534"/>
    </source>
</evidence>
<gene>
    <name evidence="3" type="ORF">CCAX7_22250</name>
</gene>
<organism evidence="3 4">
    <name type="scientific">Capsulimonas corticalis</name>
    <dbReference type="NCBI Taxonomy" id="2219043"/>
    <lineage>
        <taxon>Bacteria</taxon>
        <taxon>Bacillati</taxon>
        <taxon>Armatimonadota</taxon>
        <taxon>Armatimonadia</taxon>
        <taxon>Capsulimonadales</taxon>
        <taxon>Capsulimonadaceae</taxon>
        <taxon>Capsulimonas</taxon>
    </lineage>
</organism>
<name>A0A402D252_9BACT</name>
<dbReference type="GO" id="GO:0009103">
    <property type="term" value="P:lipopolysaccharide biosynthetic process"/>
    <property type="evidence" value="ECO:0007669"/>
    <property type="project" value="TreeGrafter"/>
</dbReference>
<dbReference type="SUPFAM" id="SSF53756">
    <property type="entry name" value="UDP-Glycosyltransferase/glycogen phosphorylase"/>
    <property type="match status" value="1"/>
</dbReference>
<dbReference type="InterPro" id="IPR001296">
    <property type="entry name" value="Glyco_trans_1"/>
</dbReference>
<evidence type="ECO:0000259" key="2">
    <source>
        <dbReference type="Pfam" id="PF13439"/>
    </source>
</evidence>
<dbReference type="EMBL" id="AP025739">
    <property type="protein sequence ID" value="BDI30174.1"/>
    <property type="molecule type" value="Genomic_DNA"/>
</dbReference>
<dbReference type="Pfam" id="PF00534">
    <property type="entry name" value="Glycos_transf_1"/>
    <property type="match status" value="1"/>
</dbReference>